<reference evidence="1 2" key="1">
    <citation type="submission" date="2021-03" db="EMBL/GenBank/DDBJ databases">
        <title>Genomic Encyclopedia of Type Strains, Phase IV (KMG-IV): sequencing the most valuable type-strain genomes for metagenomic binning, comparative biology and taxonomic classification.</title>
        <authorList>
            <person name="Goeker M."/>
        </authorList>
    </citation>
    <scope>NUCLEOTIDE SEQUENCE [LARGE SCALE GENOMIC DNA]</scope>
    <source>
        <strain evidence="1 2">DSM 1289</strain>
    </source>
</reference>
<comment type="caution">
    <text evidence="1">The sequence shown here is derived from an EMBL/GenBank/DDBJ whole genome shotgun (WGS) entry which is preliminary data.</text>
</comment>
<dbReference type="EMBL" id="JAGGJX010000002">
    <property type="protein sequence ID" value="MBP1855128.1"/>
    <property type="molecule type" value="Genomic_DNA"/>
</dbReference>
<protein>
    <submittedName>
        <fullName evidence="1">Uncharacterized protein</fullName>
    </submittedName>
</protein>
<keyword evidence="2" id="KW-1185">Reference proteome</keyword>
<organism evidence="1 2">
    <name type="scientific">Metaclostridioides mangenotii</name>
    <dbReference type="NCBI Taxonomy" id="1540"/>
    <lineage>
        <taxon>Bacteria</taxon>
        <taxon>Bacillati</taxon>
        <taxon>Bacillota</taxon>
        <taxon>Clostridia</taxon>
        <taxon>Peptostreptococcales</taxon>
        <taxon>Peptostreptococcaceae</taxon>
        <taxon>Metaclostridioides</taxon>
    </lineage>
</organism>
<gene>
    <name evidence="1" type="ORF">J2Z43_001521</name>
</gene>
<evidence type="ECO:0000313" key="1">
    <source>
        <dbReference type="EMBL" id="MBP1855128.1"/>
    </source>
</evidence>
<sequence length="38" mass="4434">MFSEEIEVTILEIEVLNKEMLSKEYKIFISTGKVEVTL</sequence>
<evidence type="ECO:0000313" key="2">
    <source>
        <dbReference type="Proteomes" id="UP000767291"/>
    </source>
</evidence>
<accession>A0ABS4EB28</accession>
<dbReference type="Proteomes" id="UP000767291">
    <property type="component" value="Unassembled WGS sequence"/>
</dbReference>
<proteinExistence type="predicted"/>
<name>A0ABS4EB28_9FIRM</name>